<dbReference type="RefSeq" id="WP_168936453.1">
    <property type="nucleotide sequence ID" value="NZ_JABAFY010000075.1"/>
</dbReference>
<dbReference type="InterPro" id="IPR002104">
    <property type="entry name" value="Integrase_catalytic"/>
</dbReference>
<dbReference type="EMBL" id="JABAFY010000075">
    <property type="protein sequence ID" value="NME53164.1"/>
    <property type="molecule type" value="Genomic_DNA"/>
</dbReference>
<dbReference type="GO" id="GO:0015074">
    <property type="term" value="P:DNA integration"/>
    <property type="evidence" value="ECO:0007669"/>
    <property type="project" value="InterPro"/>
</dbReference>
<evidence type="ECO:0000313" key="4">
    <source>
        <dbReference type="Proteomes" id="UP000522333"/>
    </source>
</evidence>
<evidence type="ECO:0000259" key="2">
    <source>
        <dbReference type="PROSITE" id="PS51898"/>
    </source>
</evidence>
<gene>
    <name evidence="3" type="ORF">HF854_11725</name>
</gene>
<evidence type="ECO:0000256" key="1">
    <source>
        <dbReference type="ARBA" id="ARBA00023172"/>
    </source>
</evidence>
<sequence length="140" mass="16396">HENLFVSWDEITTPFKIKKHAGHPLNISFVIHWKGNSVRSIHRAWTSALKRAGIERRITPYCLRHAYATYSVQGGAKLKPLAKLMGHKNERMILQTYQHVLEKDERDTIEAMPDVLRLFPKRRKPQTRKSAQIPLIYFII</sequence>
<dbReference type="InterPro" id="IPR011010">
    <property type="entry name" value="DNA_brk_join_enz"/>
</dbReference>
<dbReference type="Gene3D" id="1.10.443.10">
    <property type="entry name" value="Intergrase catalytic core"/>
    <property type="match status" value="1"/>
</dbReference>
<dbReference type="AlphaFoldDB" id="A0A848CI41"/>
<dbReference type="Pfam" id="PF00589">
    <property type="entry name" value="Phage_integrase"/>
    <property type="match status" value="1"/>
</dbReference>
<protein>
    <submittedName>
        <fullName evidence="3">Tyrosine-type recombinase/integrase</fullName>
    </submittedName>
</protein>
<feature type="domain" description="Tyr recombinase" evidence="2">
    <location>
        <begin position="1"/>
        <end position="110"/>
    </location>
</feature>
<dbReference type="Proteomes" id="UP000522333">
    <property type="component" value="Unassembled WGS sequence"/>
</dbReference>
<dbReference type="GO" id="GO:0006310">
    <property type="term" value="P:DNA recombination"/>
    <property type="evidence" value="ECO:0007669"/>
    <property type="project" value="UniProtKB-KW"/>
</dbReference>
<reference evidence="3 4" key="1">
    <citation type="submission" date="2020-04" db="EMBL/GenBank/DDBJ databases">
        <authorList>
            <person name="Hitch T.C.A."/>
            <person name="Wylensek D."/>
            <person name="Clavel T."/>
        </authorList>
    </citation>
    <scope>NUCLEOTIDE SEQUENCE [LARGE SCALE GENOMIC DNA]</scope>
    <source>
        <strain evidence="3 4">PG-251-APC-1</strain>
    </source>
</reference>
<keyword evidence="1" id="KW-0233">DNA recombination</keyword>
<dbReference type="GO" id="GO:0003677">
    <property type="term" value="F:DNA binding"/>
    <property type="evidence" value="ECO:0007669"/>
    <property type="project" value="InterPro"/>
</dbReference>
<evidence type="ECO:0000313" key="3">
    <source>
        <dbReference type="EMBL" id="NME53164.1"/>
    </source>
</evidence>
<organism evidence="3 4">
    <name type="scientific">Desulfovibrio piger</name>
    <dbReference type="NCBI Taxonomy" id="901"/>
    <lineage>
        <taxon>Bacteria</taxon>
        <taxon>Pseudomonadati</taxon>
        <taxon>Thermodesulfobacteriota</taxon>
        <taxon>Desulfovibrionia</taxon>
        <taxon>Desulfovibrionales</taxon>
        <taxon>Desulfovibrionaceae</taxon>
        <taxon>Desulfovibrio</taxon>
    </lineage>
</organism>
<dbReference type="SUPFAM" id="SSF56349">
    <property type="entry name" value="DNA breaking-rejoining enzymes"/>
    <property type="match status" value="1"/>
</dbReference>
<accession>A0A848CI41</accession>
<comment type="caution">
    <text evidence="3">The sequence shown here is derived from an EMBL/GenBank/DDBJ whole genome shotgun (WGS) entry which is preliminary data.</text>
</comment>
<feature type="non-terminal residue" evidence="3">
    <location>
        <position position="1"/>
    </location>
</feature>
<proteinExistence type="predicted"/>
<dbReference type="PROSITE" id="PS51898">
    <property type="entry name" value="TYR_RECOMBINASE"/>
    <property type="match status" value="1"/>
</dbReference>
<dbReference type="InterPro" id="IPR013762">
    <property type="entry name" value="Integrase-like_cat_sf"/>
</dbReference>
<name>A0A848CI41_9BACT</name>